<feature type="binding site" evidence="8">
    <location>
        <position position="50"/>
    </location>
    <ligand>
        <name>L-tyrosine</name>
        <dbReference type="ChEBI" id="CHEBI:58315"/>
    </ligand>
</feature>
<evidence type="ECO:0000256" key="5">
    <source>
        <dbReference type="ARBA" id="ARBA00022917"/>
    </source>
</evidence>
<evidence type="ECO:0000256" key="2">
    <source>
        <dbReference type="ARBA" id="ARBA00022741"/>
    </source>
</evidence>
<name>A0ABX1G9Y9_9MICC</name>
<dbReference type="GO" id="GO:0004831">
    <property type="term" value="F:tyrosine-tRNA ligase activity"/>
    <property type="evidence" value="ECO:0007669"/>
    <property type="project" value="UniProtKB-EC"/>
</dbReference>
<evidence type="ECO:0000256" key="9">
    <source>
        <dbReference type="PROSITE-ProRule" id="PRU00182"/>
    </source>
</evidence>
<comment type="function">
    <text evidence="8">Catalyzes the attachment of tyrosine to tRNA(Tyr) in a two-step reaction: tyrosine is first activated by ATP to form Tyr-AMP and then transferred to the acceptor end of tRNA(Tyr).</text>
</comment>
<accession>A0ABX1G9Y9</accession>
<dbReference type="PANTHER" id="PTHR11766:SF0">
    <property type="entry name" value="TYROSINE--TRNA LIGASE, MITOCHONDRIAL"/>
    <property type="match status" value="1"/>
</dbReference>
<dbReference type="InterPro" id="IPR024088">
    <property type="entry name" value="Tyr-tRNA-ligase_bac-type"/>
</dbReference>
<keyword evidence="8" id="KW-0963">Cytoplasm</keyword>
<dbReference type="HAMAP" id="MF_02006">
    <property type="entry name" value="Tyr_tRNA_synth_type1"/>
    <property type="match status" value="1"/>
</dbReference>
<keyword evidence="12" id="KW-1185">Reference proteome</keyword>
<dbReference type="Gene3D" id="3.40.50.620">
    <property type="entry name" value="HUPs"/>
    <property type="match status" value="1"/>
</dbReference>
<dbReference type="PROSITE" id="PS00178">
    <property type="entry name" value="AA_TRNA_LIGASE_I"/>
    <property type="match status" value="1"/>
</dbReference>
<comment type="subcellular location">
    <subcellularLocation>
        <location evidence="8">Cytoplasm</location>
    </subcellularLocation>
</comment>
<dbReference type="SUPFAM" id="SSF52374">
    <property type="entry name" value="Nucleotidylyl transferase"/>
    <property type="match status" value="1"/>
</dbReference>
<evidence type="ECO:0000256" key="7">
    <source>
        <dbReference type="ARBA" id="ARBA00048248"/>
    </source>
</evidence>
<organism evidence="11 12">
    <name type="scientific">Paeniglutamicibacter terrestris</name>
    <dbReference type="NCBI Taxonomy" id="2723403"/>
    <lineage>
        <taxon>Bacteria</taxon>
        <taxon>Bacillati</taxon>
        <taxon>Actinomycetota</taxon>
        <taxon>Actinomycetes</taxon>
        <taxon>Micrococcales</taxon>
        <taxon>Micrococcaceae</taxon>
        <taxon>Paeniglutamicibacter</taxon>
    </lineage>
</organism>
<dbReference type="InterPro" id="IPR002305">
    <property type="entry name" value="aa-tRNA-synth_Ic"/>
</dbReference>
<proteinExistence type="inferred from homology"/>
<dbReference type="EC" id="6.1.1.1" evidence="8"/>
<dbReference type="InterPro" id="IPR024107">
    <property type="entry name" value="Tyr-tRNA-ligase_bac_1"/>
</dbReference>
<dbReference type="PRINTS" id="PR01040">
    <property type="entry name" value="TRNASYNTHTYR"/>
</dbReference>
<reference evidence="11 12" key="1">
    <citation type="submission" date="2020-04" db="EMBL/GenBank/DDBJ databases">
        <title>Paeniglutamicibacter sp. ANT13_2, a novel actinomycete isolated from sediment in Antarctica.</title>
        <authorList>
            <person name="Sakdapetsiri C."/>
            <person name="Pinyakong O."/>
        </authorList>
    </citation>
    <scope>NUCLEOTIDE SEQUENCE [LARGE SCALE GENOMIC DNA]</scope>
    <source>
        <strain evidence="11 12">ANT13_2</strain>
    </source>
</reference>
<dbReference type="InterPro" id="IPR001412">
    <property type="entry name" value="aa-tRNA-synth_I_CS"/>
</dbReference>
<comment type="caution">
    <text evidence="11">The sequence shown here is derived from an EMBL/GenBank/DDBJ whole genome shotgun (WGS) entry which is preliminary data.</text>
</comment>
<dbReference type="Gene3D" id="3.10.290.10">
    <property type="entry name" value="RNA-binding S4 domain"/>
    <property type="match status" value="1"/>
</dbReference>
<dbReference type="InterPro" id="IPR014729">
    <property type="entry name" value="Rossmann-like_a/b/a_fold"/>
</dbReference>
<dbReference type="EMBL" id="JAAWVT010000012">
    <property type="protein sequence ID" value="NKG22501.1"/>
    <property type="molecule type" value="Genomic_DNA"/>
</dbReference>
<feature type="short sequence motif" description="'KMSKS' region" evidence="8">
    <location>
        <begin position="245"/>
        <end position="249"/>
    </location>
</feature>
<comment type="subunit">
    <text evidence="8">Homodimer.</text>
</comment>
<feature type="short sequence motif" description="'HIGH' region" evidence="8">
    <location>
        <begin position="55"/>
        <end position="64"/>
    </location>
</feature>
<evidence type="ECO:0000256" key="3">
    <source>
        <dbReference type="ARBA" id="ARBA00022840"/>
    </source>
</evidence>
<dbReference type="CDD" id="cd00805">
    <property type="entry name" value="TyrRS_core"/>
    <property type="match status" value="1"/>
</dbReference>
<dbReference type="CDD" id="cd00165">
    <property type="entry name" value="S4"/>
    <property type="match status" value="1"/>
</dbReference>
<sequence>MEQNPALSGQSNDPSFANIWQELKWRGLVHVSTDETELEKVLSEEIITYYCGFDPTAASLHLGNLVQLLNMRRLQLAGHKPLGLVGGSTGLIGDPRQTAERVLNTKETVAEWVGKLQAQVARFLSFEGENAARMVNNLDWTANLSAIDFLREVGKYFRVGTMIKKETVAARLNSDEGISYTEFSYQVLQGYDYLQLHKLYGCTLQTGGSDQWGNLTSGTDLIRKAEGKSAYAYGTPLITNSDGTKFGKSEGNAIWLDAEMCSPYAFYQFWLNTADADVASRLKVFTFLTRAEIEALEQEVADRPFARKGQKELAYLVTSLVHGVDATEKVIAASAALFGQGELSDMDEVTLRAATQELTSTTISGDDLDIVSVLMASGLSESKSAARRTVNEGGAYVNNVKYSDLDAVISKDDLLHGRYLLVRRGKKNLAVVEVA</sequence>
<evidence type="ECO:0000256" key="6">
    <source>
        <dbReference type="ARBA" id="ARBA00023146"/>
    </source>
</evidence>
<feature type="binding site" evidence="8">
    <location>
        <position position="189"/>
    </location>
    <ligand>
        <name>L-tyrosine</name>
        <dbReference type="ChEBI" id="CHEBI:58315"/>
    </ligand>
</feature>
<dbReference type="PANTHER" id="PTHR11766">
    <property type="entry name" value="TYROSYL-TRNA SYNTHETASE"/>
    <property type="match status" value="1"/>
</dbReference>
<protein>
    <recommendedName>
        <fullName evidence="8">Tyrosine--tRNA ligase</fullName>
        <ecNumber evidence="8">6.1.1.1</ecNumber>
    </recommendedName>
    <alternativeName>
        <fullName evidence="8">Tyrosyl-tRNA synthetase</fullName>
        <shortName evidence="8">TyrRS</shortName>
    </alternativeName>
</protein>
<dbReference type="Proteomes" id="UP000746595">
    <property type="component" value="Unassembled WGS sequence"/>
</dbReference>
<comment type="catalytic activity">
    <reaction evidence="7 8">
        <text>tRNA(Tyr) + L-tyrosine + ATP = L-tyrosyl-tRNA(Tyr) + AMP + diphosphate + H(+)</text>
        <dbReference type="Rhea" id="RHEA:10220"/>
        <dbReference type="Rhea" id="RHEA-COMP:9706"/>
        <dbReference type="Rhea" id="RHEA-COMP:9707"/>
        <dbReference type="ChEBI" id="CHEBI:15378"/>
        <dbReference type="ChEBI" id="CHEBI:30616"/>
        <dbReference type="ChEBI" id="CHEBI:33019"/>
        <dbReference type="ChEBI" id="CHEBI:58315"/>
        <dbReference type="ChEBI" id="CHEBI:78442"/>
        <dbReference type="ChEBI" id="CHEBI:78536"/>
        <dbReference type="ChEBI" id="CHEBI:456215"/>
        <dbReference type="EC" id="6.1.1.1"/>
    </reaction>
</comment>
<dbReference type="InterPro" id="IPR054608">
    <property type="entry name" value="SYY-like_C"/>
</dbReference>
<keyword evidence="1 8" id="KW-0436">Ligase</keyword>
<feature type="binding site" evidence="8">
    <location>
        <position position="248"/>
    </location>
    <ligand>
        <name>ATP</name>
        <dbReference type="ChEBI" id="CHEBI:30616"/>
    </ligand>
</feature>
<keyword evidence="3 8" id="KW-0067">ATP-binding</keyword>
<feature type="binding site" evidence="8">
    <location>
        <position position="185"/>
    </location>
    <ligand>
        <name>L-tyrosine</name>
        <dbReference type="ChEBI" id="CHEBI:58315"/>
    </ligand>
</feature>
<feature type="domain" description="Tyrosine--tRNA ligase SYY-like C-terminal" evidence="10">
    <location>
        <begin position="353"/>
        <end position="430"/>
    </location>
</feature>
<evidence type="ECO:0000313" key="11">
    <source>
        <dbReference type="EMBL" id="NKG22501.1"/>
    </source>
</evidence>
<gene>
    <name evidence="8" type="primary">tyrS</name>
    <name evidence="11" type="ORF">HED64_17520</name>
</gene>
<dbReference type="PROSITE" id="PS50889">
    <property type="entry name" value="S4"/>
    <property type="match status" value="1"/>
</dbReference>
<keyword evidence="2 8" id="KW-0547">Nucleotide-binding</keyword>
<evidence type="ECO:0000313" key="12">
    <source>
        <dbReference type="Proteomes" id="UP000746595"/>
    </source>
</evidence>
<evidence type="ECO:0000256" key="8">
    <source>
        <dbReference type="HAMAP-Rule" id="MF_02006"/>
    </source>
</evidence>
<dbReference type="InterPro" id="IPR002307">
    <property type="entry name" value="Tyr-tRNA-ligase"/>
</dbReference>
<evidence type="ECO:0000256" key="4">
    <source>
        <dbReference type="ARBA" id="ARBA00022884"/>
    </source>
</evidence>
<dbReference type="InterPro" id="IPR036986">
    <property type="entry name" value="S4_RNA-bd_sf"/>
</dbReference>
<evidence type="ECO:0000256" key="1">
    <source>
        <dbReference type="ARBA" id="ARBA00022598"/>
    </source>
</evidence>
<dbReference type="Gene3D" id="1.10.240.10">
    <property type="entry name" value="Tyrosyl-Transfer RNA Synthetase"/>
    <property type="match status" value="1"/>
</dbReference>
<keyword evidence="4 9" id="KW-0694">RNA-binding</keyword>
<dbReference type="NCBIfam" id="TIGR00234">
    <property type="entry name" value="tyrS"/>
    <property type="match status" value="1"/>
</dbReference>
<dbReference type="Pfam" id="PF00579">
    <property type="entry name" value="tRNA-synt_1b"/>
    <property type="match status" value="1"/>
</dbReference>
<keyword evidence="6 8" id="KW-0030">Aminoacyl-tRNA synthetase</keyword>
<keyword evidence="5 8" id="KW-0648">Protein biosynthesis</keyword>
<dbReference type="Pfam" id="PF22421">
    <property type="entry name" value="SYY_C-terminal"/>
    <property type="match status" value="1"/>
</dbReference>
<evidence type="ECO:0000259" key="10">
    <source>
        <dbReference type="Pfam" id="PF22421"/>
    </source>
</evidence>
<dbReference type="SUPFAM" id="SSF55174">
    <property type="entry name" value="Alpha-L RNA-binding motif"/>
    <property type="match status" value="1"/>
</dbReference>
<comment type="similarity">
    <text evidence="8">Belongs to the class-I aminoacyl-tRNA synthetase family. TyrS type 1 subfamily.</text>
</comment>